<evidence type="ECO:0000313" key="2">
    <source>
        <dbReference type="EMBL" id="OTP65642.1"/>
    </source>
</evidence>
<proteinExistence type="predicted"/>
<organism evidence="3 5">
    <name type="scientific">Caballeronia sordidicola</name>
    <name type="common">Burkholderia sordidicola</name>
    <dbReference type="NCBI Taxonomy" id="196367"/>
    <lineage>
        <taxon>Bacteria</taxon>
        <taxon>Pseudomonadati</taxon>
        <taxon>Pseudomonadota</taxon>
        <taxon>Betaproteobacteria</taxon>
        <taxon>Burkholderiales</taxon>
        <taxon>Burkholderiaceae</taxon>
        <taxon>Caballeronia</taxon>
    </lineage>
</organism>
<dbReference type="Proteomes" id="UP000214720">
    <property type="component" value="Unassembled WGS sequence"/>
</dbReference>
<sequence>MTSIRARQAVICEIFETGSHDRHDSSEIQGFSQDDLNCRDTD</sequence>
<reference evidence="2 4" key="3">
    <citation type="submission" date="2017-03" db="EMBL/GenBank/DDBJ databases">
        <title>Genome analysis of strain PAMC 26510.</title>
        <authorList>
            <person name="Oh H.-M."/>
            <person name="Yang J.-A."/>
        </authorList>
    </citation>
    <scope>NUCLEOTIDE SEQUENCE [LARGE SCALE GENOMIC DNA]</scope>
    <source>
        <strain evidence="2 4">PAMC 26510</strain>
    </source>
</reference>
<comment type="caution">
    <text evidence="3">The sequence shown here is derived from an EMBL/GenBank/DDBJ whole genome shotgun (WGS) entry which is preliminary data.</text>
</comment>
<dbReference type="Proteomes" id="UP000194546">
    <property type="component" value="Unassembled WGS sequence"/>
</dbReference>
<evidence type="ECO:0000313" key="4">
    <source>
        <dbReference type="Proteomes" id="UP000194546"/>
    </source>
</evidence>
<name>A0A226WZJ6_CABSO</name>
<protein>
    <submittedName>
        <fullName evidence="3">Uncharacterized protein</fullName>
    </submittedName>
</protein>
<evidence type="ECO:0000313" key="5">
    <source>
        <dbReference type="Proteomes" id="UP000214720"/>
    </source>
</evidence>
<dbReference type="EMBL" id="NBTY01000218">
    <property type="protein sequence ID" value="OTP65642.1"/>
    <property type="molecule type" value="Genomic_DNA"/>
</dbReference>
<gene>
    <name evidence="3" type="ORF">BSU04_21545</name>
    <name evidence="2" type="ORF">PAMC26510_37740</name>
</gene>
<accession>A0A226WZJ6</accession>
<evidence type="ECO:0000256" key="1">
    <source>
        <dbReference type="SAM" id="MobiDB-lite"/>
    </source>
</evidence>
<dbReference type="AlphaFoldDB" id="A0A226WZJ6"/>
<evidence type="ECO:0000313" key="3">
    <source>
        <dbReference type="EMBL" id="OXC76604.1"/>
    </source>
</evidence>
<dbReference type="EMBL" id="MTHB01000123">
    <property type="protein sequence ID" value="OXC76604.1"/>
    <property type="molecule type" value="Genomic_DNA"/>
</dbReference>
<reference evidence="3" key="2">
    <citation type="submission" date="2017-01" db="EMBL/GenBank/DDBJ databases">
        <authorList>
            <person name="Mah S.A."/>
            <person name="Swanson W.J."/>
            <person name="Moy G.W."/>
            <person name="Vacquier V.D."/>
        </authorList>
    </citation>
    <scope>NUCLEOTIDE SEQUENCE</scope>
    <source>
        <strain evidence="3">PAMC 26633</strain>
    </source>
</reference>
<reference evidence="5" key="1">
    <citation type="submission" date="2017-01" db="EMBL/GenBank/DDBJ databases">
        <title>Genome Analysis of Deinococcus marmoris KOPRI26562.</title>
        <authorList>
            <person name="Kim J.H."/>
            <person name="Oh H.-M."/>
        </authorList>
    </citation>
    <scope>NUCLEOTIDE SEQUENCE [LARGE SCALE GENOMIC DNA]</scope>
    <source>
        <strain evidence="5">PAMC 26633</strain>
    </source>
</reference>
<feature type="region of interest" description="Disordered" evidence="1">
    <location>
        <begin position="20"/>
        <end position="42"/>
    </location>
</feature>